<accession>A0A382TXH5</accession>
<dbReference type="AlphaFoldDB" id="A0A382TXH5"/>
<protein>
    <submittedName>
        <fullName evidence="1">Uncharacterized protein</fullName>
    </submittedName>
</protein>
<dbReference type="EMBL" id="UINC01139533">
    <property type="protein sequence ID" value="SVD26138.1"/>
    <property type="molecule type" value="Genomic_DNA"/>
</dbReference>
<name>A0A382TXH5_9ZZZZ</name>
<feature type="non-terminal residue" evidence="1">
    <location>
        <position position="298"/>
    </location>
</feature>
<organism evidence="1">
    <name type="scientific">marine metagenome</name>
    <dbReference type="NCBI Taxonomy" id="408172"/>
    <lineage>
        <taxon>unclassified sequences</taxon>
        <taxon>metagenomes</taxon>
        <taxon>ecological metagenomes</taxon>
    </lineage>
</organism>
<sequence>MGGCSSSTIYHHRMPSEHSLENISRFHIDRFEGEQSGFFREILIYEFGKLPYVDYLEEYPMGSDGLTAIVDAEVLVLSIREEELLKKDNNYELLQHKLVQEQSSGQREARKAFEFREIPRERRSFQRTLDLEIKFSFKSLETNEVLKEMKEQVSFQQIYSEMEDELLIPDQNQEMNRLARLLLKRMLMKISPVAQQEILELESGSAPLEWTFKTVDFGHTGIQKGVRYATNGEYEQSKKAFYYVLYEPKSLEKKERFTFDDGAYIRLKRAKLPDSLMMQLLKLHGRSFKPEELQIIMG</sequence>
<gene>
    <name evidence="1" type="ORF">METZ01_LOCUS378992</name>
</gene>
<evidence type="ECO:0000313" key="1">
    <source>
        <dbReference type="EMBL" id="SVD26138.1"/>
    </source>
</evidence>
<reference evidence="1" key="1">
    <citation type="submission" date="2018-05" db="EMBL/GenBank/DDBJ databases">
        <authorList>
            <person name="Lanie J.A."/>
            <person name="Ng W.-L."/>
            <person name="Kazmierczak K.M."/>
            <person name="Andrzejewski T.M."/>
            <person name="Davidsen T.M."/>
            <person name="Wayne K.J."/>
            <person name="Tettelin H."/>
            <person name="Glass J.I."/>
            <person name="Rusch D."/>
            <person name="Podicherti R."/>
            <person name="Tsui H.-C.T."/>
            <person name="Winkler M.E."/>
        </authorList>
    </citation>
    <scope>NUCLEOTIDE SEQUENCE</scope>
</reference>
<proteinExistence type="predicted"/>